<dbReference type="EMBL" id="LN887844">
    <property type="protein sequence ID" value="CUR44339.1"/>
    <property type="molecule type" value="Genomic_DNA"/>
</dbReference>
<protein>
    <submittedName>
        <fullName evidence="1">Uncharacterized protein</fullName>
    </submittedName>
</protein>
<sequence>MSVKDDINRILDVFGGVEFAYLKFALEDMEKRSLSDSSEAISALQLLDIVTKFRRLVDVLSTR</sequence>
<accession>A0A0S4KWV2</accession>
<evidence type="ECO:0000313" key="2">
    <source>
        <dbReference type="Proteomes" id="UP000204441"/>
    </source>
</evidence>
<dbReference type="RefSeq" id="YP_009222718.1">
    <property type="nucleotide sequence ID" value="NC_029065.1"/>
</dbReference>
<organism evidence="1 2">
    <name type="scientific">Pseudomonas phage VCM</name>
    <dbReference type="NCBI Taxonomy" id="1729937"/>
    <lineage>
        <taxon>Viruses</taxon>
        <taxon>Duplodnaviria</taxon>
        <taxon>Heunggongvirae</taxon>
        <taxon>Uroviricota</taxon>
        <taxon>Caudoviricetes</taxon>
        <taxon>Vandenendeviridae</taxon>
        <taxon>Gorskivirinae</taxon>
        <taxon>Kremarvirus</taxon>
        <taxon>Kremarvirus VCM</taxon>
        <taxon>Otagovirus VCM</taxon>
    </lineage>
</organism>
<dbReference type="KEGG" id="vg:26799100"/>
<keyword evidence="2" id="KW-1185">Reference proteome</keyword>
<proteinExistence type="predicted"/>
<dbReference type="Proteomes" id="UP000204441">
    <property type="component" value="Genome"/>
</dbReference>
<evidence type="ECO:0000313" key="1">
    <source>
        <dbReference type="EMBL" id="CUR44339.1"/>
    </source>
</evidence>
<name>A0A0S4KWV2_9CAUD</name>
<reference evidence="2" key="1">
    <citation type="submission" date="2015-10" db="EMBL/GenBank/DDBJ databases">
        <authorList>
            <person name="Millard A."/>
        </authorList>
    </citation>
    <scope>NUCLEOTIDE SEQUENCE [LARGE SCALE GENOMIC DNA]</scope>
</reference>
<dbReference type="GeneID" id="26799100"/>
<gene>
    <name evidence="1" type="ORF">VCM_00132</name>
</gene>